<gene>
    <name evidence="3" type="ORF">H257_01451</name>
</gene>
<dbReference type="STRING" id="112090.W4HAH6"/>
<dbReference type="Pfam" id="PF13181">
    <property type="entry name" value="TPR_8"/>
    <property type="match status" value="2"/>
</dbReference>
<dbReference type="VEuPathDB" id="FungiDB:H257_01451"/>
<feature type="compositionally biased region" description="Basic residues" evidence="2">
    <location>
        <begin position="86"/>
        <end position="102"/>
    </location>
</feature>
<dbReference type="GeneID" id="20803447"/>
<dbReference type="PANTHER" id="PTHR23082">
    <property type="entry name" value="TRANSCRIPTION INITIATION FACTOR IIIC TFIIIC , POLYPEPTIDE 3-RELATED"/>
    <property type="match status" value="1"/>
</dbReference>
<dbReference type="Pfam" id="PF12895">
    <property type="entry name" value="ANAPC3"/>
    <property type="match status" value="1"/>
</dbReference>
<protein>
    <recommendedName>
        <fullName evidence="4">General transcription factor 3C polypeptide 3</fullName>
    </recommendedName>
</protein>
<evidence type="ECO:0000313" key="3">
    <source>
        <dbReference type="EMBL" id="ETV88093.1"/>
    </source>
</evidence>
<feature type="region of interest" description="Disordered" evidence="2">
    <location>
        <begin position="488"/>
        <end position="530"/>
    </location>
</feature>
<evidence type="ECO:0000256" key="2">
    <source>
        <dbReference type="SAM" id="MobiDB-lite"/>
    </source>
</evidence>
<evidence type="ECO:0000256" key="1">
    <source>
        <dbReference type="PROSITE-ProRule" id="PRU00339"/>
    </source>
</evidence>
<dbReference type="Pfam" id="PF13176">
    <property type="entry name" value="TPR_7"/>
    <property type="match status" value="1"/>
</dbReference>
<proteinExistence type="predicted"/>
<dbReference type="InterPro" id="IPR039340">
    <property type="entry name" value="Tfc4/TFIIIC-102/Sfc4"/>
</dbReference>
<name>W4HAH6_APHAT</name>
<dbReference type="PROSITE" id="PS50005">
    <property type="entry name" value="TPR"/>
    <property type="match status" value="1"/>
</dbReference>
<dbReference type="EMBL" id="KI913115">
    <property type="protein sequence ID" value="ETV88093.1"/>
    <property type="molecule type" value="Genomic_DNA"/>
</dbReference>
<reference evidence="3" key="1">
    <citation type="submission" date="2013-12" db="EMBL/GenBank/DDBJ databases">
        <title>The Genome Sequence of Aphanomyces astaci APO3.</title>
        <authorList>
            <consortium name="The Broad Institute Genomics Platform"/>
            <person name="Russ C."/>
            <person name="Tyler B."/>
            <person name="van West P."/>
            <person name="Dieguez-Uribeondo J."/>
            <person name="Young S.K."/>
            <person name="Zeng Q."/>
            <person name="Gargeya S."/>
            <person name="Fitzgerald M."/>
            <person name="Abouelleil A."/>
            <person name="Alvarado L."/>
            <person name="Chapman S.B."/>
            <person name="Gainer-Dewar J."/>
            <person name="Goldberg J."/>
            <person name="Griggs A."/>
            <person name="Gujja S."/>
            <person name="Hansen M."/>
            <person name="Howarth C."/>
            <person name="Imamovic A."/>
            <person name="Ireland A."/>
            <person name="Larimer J."/>
            <person name="McCowan C."/>
            <person name="Murphy C."/>
            <person name="Pearson M."/>
            <person name="Poon T.W."/>
            <person name="Priest M."/>
            <person name="Roberts A."/>
            <person name="Saif S."/>
            <person name="Shea T."/>
            <person name="Sykes S."/>
            <person name="Wortman J."/>
            <person name="Nusbaum C."/>
            <person name="Birren B."/>
        </authorList>
    </citation>
    <scope>NUCLEOTIDE SEQUENCE [LARGE SCALE GENOMIC DNA]</scope>
    <source>
        <strain evidence="3">APO3</strain>
    </source>
</reference>
<dbReference type="AlphaFoldDB" id="W4HAH6"/>
<sequence>MNPVGLSDSQDTAAMSFQTLLATALSEDEEDVPSSGSMYEDGSESEEAYEDEEVEDKRAFSQKRKASTEDLDMENEDHSDLERQLWGKKRGIPRRRGRRRRVTNPVPPEYAELMGEANAAYISGDHAKAIAMLKDFVKKAPTVPDPYHTLGVIYEKLQDRAKAIQFFLIACSLTPTDAGLWRRVGRMAKDECNSDQALYCYKMATQADPKDVDTLYTYADMCKEGGDHRRAAEALKKVANLTPTDLSVWLQVAECYHANSQDDDAIDALLTCIQNAVTHPDDASQFELHAVNMVSDLYITLKRYQAAIHAIEAMHERSHPNTPLDEDSLPLDIAVKFGICHLHLGHLATAQPMFDALFHHEVDVYGDLYIDVAEAFIEAGQVHDRTAIDILQNVLLCPTFANDKVYAMMARAYHRQGVLDTALQFYDQALTYQSGGADGSRPDPELVWQAMCICRDTGATARGLGFFGFVHDAVLLPPIRPYWAAAPTTTTSSKADDDQDQDVPTDDDDDDDDDDEGGEEEDSTAVDEIGFSEHAMENGIRLKLFLLYGRMQWQSGEPNTMVKIALPLVLLSLQQTMRLLGRKSLLRRMHKYYDSKSLDARDLDRFNITHSHVLTAMKESYLVNPTDPTTRNSLVSVVMRVTEQVLVVHALSPDEYVGMVRDVAKALCDVGKHICAVELLIDVNCSNKIADSQLRFELRFLALTISLTHKENRMAYECVRLNILEEPMNVGYWNLFGHVINQTGVFSWHQKFLAKILRQYPKCYPAMVLAGLHSSASDSAQLAVGELTLAHLQRPEDPLALFCIGLSYLNMSMFRTVVDRQMTVAKAFAFFQLYQQTRFKQLEANAVGLTSDLGQVESWYNIGRAYHQLELNHLAIAMYERVLRYYEGKDVAPEFQLCRETAYNLSLIYKQSGATDLASYLLHTYLTVE</sequence>
<organism evidence="3">
    <name type="scientific">Aphanomyces astaci</name>
    <name type="common">Crayfish plague agent</name>
    <dbReference type="NCBI Taxonomy" id="112090"/>
    <lineage>
        <taxon>Eukaryota</taxon>
        <taxon>Sar</taxon>
        <taxon>Stramenopiles</taxon>
        <taxon>Oomycota</taxon>
        <taxon>Saprolegniomycetes</taxon>
        <taxon>Saprolegniales</taxon>
        <taxon>Verrucalvaceae</taxon>
        <taxon>Aphanomyces</taxon>
    </lineage>
</organism>
<dbReference type="InterPro" id="IPR019734">
    <property type="entry name" value="TPR_rpt"/>
</dbReference>
<dbReference type="SMART" id="SM00028">
    <property type="entry name" value="TPR"/>
    <property type="match status" value="7"/>
</dbReference>
<dbReference type="InterPro" id="IPR011990">
    <property type="entry name" value="TPR-like_helical_dom_sf"/>
</dbReference>
<keyword evidence="1" id="KW-0802">TPR repeat</keyword>
<dbReference type="OrthoDB" id="9991317at2759"/>
<dbReference type="GO" id="GO:0000127">
    <property type="term" value="C:transcription factor TFIIIC complex"/>
    <property type="evidence" value="ECO:0007669"/>
    <property type="project" value="TreeGrafter"/>
</dbReference>
<feature type="region of interest" description="Disordered" evidence="2">
    <location>
        <begin position="20"/>
        <end position="102"/>
    </location>
</feature>
<evidence type="ECO:0008006" key="4">
    <source>
        <dbReference type="Google" id="ProtNLM"/>
    </source>
</evidence>
<feature type="compositionally biased region" description="Acidic residues" evidence="2">
    <location>
        <begin position="497"/>
        <end position="525"/>
    </location>
</feature>
<dbReference type="GO" id="GO:0006383">
    <property type="term" value="P:transcription by RNA polymerase III"/>
    <property type="evidence" value="ECO:0007669"/>
    <property type="project" value="InterPro"/>
</dbReference>
<accession>W4HAH6</accession>
<dbReference type="Gene3D" id="1.25.40.10">
    <property type="entry name" value="Tetratricopeptide repeat domain"/>
    <property type="match status" value="2"/>
</dbReference>
<feature type="repeat" description="TPR" evidence="1">
    <location>
        <begin position="144"/>
        <end position="177"/>
    </location>
</feature>
<feature type="compositionally biased region" description="Acidic residues" evidence="2">
    <location>
        <begin position="41"/>
        <end position="54"/>
    </location>
</feature>
<dbReference type="SUPFAM" id="SSF48452">
    <property type="entry name" value="TPR-like"/>
    <property type="match status" value="3"/>
</dbReference>
<dbReference type="PANTHER" id="PTHR23082:SF0">
    <property type="entry name" value="GENERAL TRANSCRIPTION FACTOR 3C POLYPEPTIDE 3"/>
    <property type="match status" value="1"/>
</dbReference>
<feature type="compositionally biased region" description="Basic and acidic residues" evidence="2">
    <location>
        <begin position="76"/>
        <end position="85"/>
    </location>
</feature>
<dbReference type="RefSeq" id="XP_009822956.1">
    <property type="nucleotide sequence ID" value="XM_009824654.1"/>
</dbReference>